<dbReference type="InterPro" id="IPR008928">
    <property type="entry name" value="6-hairpin_glycosidase_sf"/>
</dbReference>
<dbReference type="GO" id="GO:0003824">
    <property type="term" value="F:catalytic activity"/>
    <property type="evidence" value="ECO:0007669"/>
    <property type="project" value="UniProtKB-ARBA"/>
</dbReference>
<proteinExistence type="predicted"/>
<evidence type="ECO:0000313" key="4">
    <source>
        <dbReference type="Proteomes" id="UP000053317"/>
    </source>
</evidence>
<comment type="caution">
    <text evidence="3">The sequence shown here is derived from an EMBL/GenBank/DDBJ whole genome shotgun (WGS) entry which is preliminary data.</text>
</comment>
<dbReference type="Proteomes" id="UP000053317">
    <property type="component" value="Unassembled WGS sequence"/>
</dbReference>
<dbReference type="Pfam" id="PF17389">
    <property type="entry name" value="Bac_rhamnosid6H"/>
    <property type="match status" value="1"/>
</dbReference>
<name>A0A0G2FQC5_PHACM</name>
<dbReference type="InterPro" id="IPR012341">
    <property type="entry name" value="6hp_glycosidase-like_sf"/>
</dbReference>
<dbReference type="Gene3D" id="2.60.420.10">
    <property type="entry name" value="Maltose phosphorylase, domain 3"/>
    <property type="match status" value="1"/>
</dbReference>
<evidence type="ECO:0000313" key="3">
    <source>
        <dbReference type="EMBL" id="KKY14148.1"/>
    </source>
</evidence>
<keyword evidence="4" id="KW-1185">Reference proteome</keyword>
<gene>
    <name evidence="3" type="ORF">UCRPC4_g06839</name>
</gene>
<dbReference type="Gene3D" id="1.50.10.10">
    <property type="match status" value="1"/>
</dbReference>
<dbReference type="PANTHER" id="PTHR34987">
    <property type="entry name" value="C, PUTATIVE (AFU_ORTHOLOGUE AFUA_3G02880)-RELATED"/>
    <property type="match status" value="1"/>
</dbReference>
<dbReference type="Pfam" id="PF17390">
    <property type="entry name" value="Bac_rhamnosid_C"/>
    <property type="match status" value="1"/>
</dbReference>
<dbReference type="EMBL" id="LCWF01000236">
    <property type="protein sequence ID" value="KKY14148.1"/>
    <property type="molecule type" value="Genomic_DNA"/>
</dbReference>
<evidence type="ECO:0000259" key="1">
    <source>
        <dbReference type="Pfam" id="PF17389"/>
    </source>
</evidence>
<protein>
    <submittedName>
        <fullName evidence="3">Putative alpha-l-rhamnosidase a</fullName>
    </submittedName>
</protein>
<organism evidence="3 4">
    <name type="scientific">Phaeomoniella chlamydospora</name>
    <name type="common">Phaeoacremonium chlamydosporum</name>
    <dbReference type="NCBI Taxonomy" id="158046"/>
    <lineage>
        <taxon>Eukaryota</taxon>
        <taxon>Fungi</taxon>
        <taxon>Dikarya</taxon>
        <taxon>Ascomycota</taxon>
        <taxon>Pezizomycotina</taxon>
        <taxon>Eurotiomycetes</taxon>
        <taxon>Chaetothyriomycetidae</taxon>
        <taxon>Phaeomoniellales</taxon>
        <taxon>Phaeomoniellaceae</taxon>
        <taxon>Phaeomoniella</taxon>
    </lineage>
</organism>
<reference evidence="3 4" key="2">
    <citation type="submission" date="2015-05" db="EMBL/GenBank/DDBJ databases">
        <authorList>
            <person name="Morales-Cruz A."/>
            <person name="Amrine K.C."/>
            <person name="Cantu D."/>
        </authorList>
    </citation>
    <scope>NUCLEOTIDE SEQUENCE [LARGE SCALE GENOMIC DNA]</scope>
    <source>
        <strain evidence="3">UCRPC4</strain>
    </source>
</reference>
<dbReference type="InterPro" id="IPR035398">
    <property type="entry name" value="Bac_rhamnosid_C"/>
</dbReference>
<dbReference type="SUPFAM" id="SSF48208">
    <property type="entry name" value="Six-hairpin glycosidases"/>
    <property type="match status" value="1"/>
</dbReference>
<feature type="domain" description="Alpha-L-rhamnosidase C-terminal" evidence="2">
    <location>
        <begin position="478"/>
        <end position="546"/>
    </location>
</feature>
<feature type="domain" description="Alpha-L-rhamnosidase six-hairpin glycosidase" evidence="1">
    <location>
        <begin position="155"/>
        <end position="340"/>
    </location>
</feature>
<dbReference type="GO" id="GO:0005975">
    <property type="term" value="P:carbohydrate metabolic process"/>
    <property type="evidence" value="ECO:0007669"/>
    <property type="project" value="InterPro"/>
</dbReference>
<accession>A0A0G2FQC5</accession>
<dbReference type="InterPro" id="IPR035396">
    <property type="entry name" value="Bac_rhamnosid6H"/>
</dbReference>
<dbReference type="OrthoDB" id="10036721at2759"/>
<dbReference type="PANTHER" id="PTHR34987:SF5">
    <property type="entry name" value="ALPHA-RHAMNOSIDASE"/>
    <property type="match status" value="1"/>
</dbReference>
<evidence type="ECO:0000259" key="2">
    <source>
        <dbReference type="Pfam" id="PF17390"/>
    </source>
</evidence>
<dbReference type="AlphaFoldDB" id="A0A0G2FQC5"/>
<reference evidence="3 4" key="1">
    <citation type="submission" date="2015-05" db="EMBL/GenBank/DDBJ databases">
        <title>Distinctive expansion of gene families associated with plant cell wall degradation and secondary metabolism in the genomes of grapevine trunk pathogens.</title>
        <authorList>
            <person name="Lawrence D.P."/>
            <person name="Travadon R."/>
            <person name="Rolshausen P.E."/>
            <person name="Baumgartner K."/>
        </authorList>
    </citation>
    <scope>NUCLEOTIDE SEQUENCE [LARGE SCALE GENOMIC DNA]</scope>
    <source>
        <strain evidence="3">UCRPC4</strain>
    </source>
</reference>
<sequence length="590" mass="65059">MLHTCCGYFEPVQSASLTFHQGDKITPGTDQLNVPKEPFIWKVQHGCLEDGKVCADGLHGFRYLKISLDALATDEPYAQPFGEVAISSVSVKLSSFPGTPGTFTGWFECSDPELNAFWYDAAYTNDMCIDVFRKNDTEPRNAASLSLIGKLVLHDGAKRDRDPYVGDLAVAARTLLLTHNVTEAVRNVLADLGDHQRDDGWIPPASINGYTLPLFDYPLWWIVCSYDLVLYTGDLEYARKYYSNIQQVLDKWYPSATNSASSLLSKGIGNTEGYGDYAFLPRNGPVTYYNVLYVLALNNAASLAKFLDVENDDAFRWTERASNVTAAINQNLWDAQVGAYLDSLTGPIRHAQDGNSIAVLAKVATPSQTCSLLSHLSTTALAYGNPFYDNDRLGLGFSKRVYPFISYFEILARFSSGEAHSAIDQIRRTYRWMRTHDPFSTFWEGIGTDGSMYEGGYTSAAHGWSTGVLPALTNHVLGVMPTGPGFQTWSIKPITGNIDWAQGVVPTPRGNISVQWVRHRDACQFKIRFDTPQDTAGEISVPLCEQAGGDVYLDEMQVWRQTAVGPDASTSTPGYLTLAVTGGQHEVTVQ</sequence>